<dbReference type="PANTHER" id="PTHR43302">
    <property type="entry name" value="TRANSPORTER ARSB-RELATED"/>
    <property type="match status" value="1"/>
</dbReference>
<feature type="transmembrane region" description="Helical" evidence="8">
    <location>
        <begin position="416"/>
        <end position="438"/>
    </location>
</feature>
<dbReference type="InterPro" id="IPR004680">
    <property type="entry name" value="Cit_transptr-like_dom"/>
</dbReference>
<feature type="transmembrane region" description="Helical" evidence="8">
    <location>
        <begin position="116"/>
        <end position="142"/>
    </location>
</feature>
<comment type="subcellular location">
    <subcellularLocation>
        <location evidence="1">Cell membrane</location>
        <topology evidence="1">Multi-pass membrane protein</topology>
    </subcellularLocation>
</comment>
<sequence>MSASDGGQQQQGHLNGHSGFILAVFCVVSAFVIWPVRLPVPQPVGRFCLRLLRDARVIPGPTRARDALSERRLYFSLSLKTAPVIGVVLLLATTTIHGSTIRLGIKGDDTIRPYDVLVLFIALAYISIALDGTGALEAVALWVSKRGGSSGRRLFTYLYSFFLLTACIVGNDPLILSGTPFLGYFAHHTKLAPEPWIFSEFMAANTASAVLVSSNPTNILIAGSFSLNFLTGFTKWTILPSIVPAILTYPILMLMFWKKIPKTLTPLTDNPWRKLRDRPGAIALSLLMLITVAVLVGTSFVPNQAVQVWMVTAPAGVLAFLFNLGRDLGDMNAQKSASNAQTADPAAENRVVDSDSGGVELRQKNVPHGSLNAESVDAGFSPPLGPKEKHAEREPTTLVSVVKRLARRFPGTTRTIVRLPIPLLPFAMCEFILVRGLQQRGWIEVFARGFAHACTTPANAVFFMGFVSAAFLCPLAGTNIGATIILVEIMRHPAFSQSAAVVADRRVLLAAIYTVAMGSNIGAFSYTFAGSLAGLLWRGLLADKDIKVSQLKFALINAVPLLMQITVSSAIVLGEVYWFA</sequence>
<feature type="transmembrane region" description="Helical" evidence="8">
    <location>
        <begin position="306"/>
        <end position="325"/>
    </location>
</feature>
<evidence type="ECO:0000256" key="7">
    <source>
        <dbReference type="SAM" id="MobiDB-lite"/>
    </source>
</evidence>
<dbReference type="GO" id="GO:0055085">
    <property type="term" value="P:transmembrane transport"/>
    <property type="evidence" value="ECO:0007669"/>
    <property type="project" value="InterPro"/>
</dbReference>
<evidence type="ECO:0000256" key="6">
    <source>
        <dbReference type="ARBA" id="ARBA00023136"/>
    </source>
</evidence>
<feature type="region of interest" description="Disordered" evidence="7">
    <location>
        <begin position="335"/>
        <end position="358"/>
    </location>
</feature>
<feature type="transmembrane region" description="Helical" evidence="8">
    <location>
        <begin position="507"/>
        <end position="533"/>
    </location>
</feature>
<dbReference type="RefSeq" id="XP_007736845.1">
    <property type="nucleotide sequence ID" value="XM_007738655.1"/>
</dbReference>
<keyword evidence="5 8" id="KW-1133">Transmembrane helix</keyword>
<protein>
    <recommendedName>
        <fullName evidence="9">Citrate transporter-like domain-containing protein</fullName>
    </recommendedName>
</protein>
<reference evidence="10 11" key="1">
    <citation type="submission" date="2013-03" db="EMBL/GenBank/DDBJ databases">
        <title>The Genome Sequence of Capronia epimyces CBS 606.96.</title>
        <authorList>
            <consortium name="The Broad Institute Genomics Platform"/>
            <person name="Cuomo C."/>
            <person name="de Hoog S."/>
            <person name="Gorbushina A."/>
            <person name="Walker B."/>
            <person name="Young S.K."/>
            <person name="Zeng Q."/>
            <person name="Gargeya S."/>
            <person name="Fitzgerald M."/>
            <person name="Haas B."/>
            <person name="Abouelleil A."/>
            <person name="Allen A.W."/>
            <person name="Alvarado L."/>
            <person name="Arachchi H.M."/>
            <person name="Berlin A.M."/>
            <person name="Chapman S.B."/>
            <person name="Gainer-Dewar J."/>
            <person name="Goldberg J."/>
            <person name="Griggs A."/>
            <person name="Gujja S."/>
            <person name="Hansen M."/>
            <person name="Howarth C."/>
            <person name="Imamovic A."/>
            <person name="Ireland A."/>
            <person name="Larimer J."/>
            <person name="McCowan C."/>
            <person name="Murphy C."/>
            <person name="Pearson M."/>
            <person name="Poon T.W."/>
            <person name="Priest M."/>
            <person name="Roberts A."/>
            <person name="Saif S."/>
            <person name="Shea T."/>
            <person name="Sisk P."/>
            <person name="Sykes S."/>
            <person name="Wortman J."/>
            <person name="Nusbaum C."/>
            <person name="Birren B."/>
        </authorList>
    </citation>
    <scope>NUCLEOTIDE SEQUENCE [LARGE SCALE GENOMIC DNA]</scope>
    <source>
        <strain evidence="10 11">CBS 606.96</strain>
    </source>
</reference>
<evidence type="ECO:0000259" key="9">
    <source>
        <dbReference type="Pfam" id="PF03600"/>
    </source>
</evidence>
<keyword evidence="3" id="KW-1003">Cell membrane</keyword>
<dbReference type="eggNOG" id="ENOG502QVIJ">
    <property type="taxonomic scope" value="Eukaryota"/>
</dbReference>
<feature type="transmembrane region" description="Helical" evidence="8">
    <location>
        <begin position="73"/>
        <end position="96"/>
    </location>
</feature>
<gene>
    <name evidence="10" type="ORF">A1O3_08558</name>
</gene>
<feature type="domain" description="Citrate transporter-like" evidence="9">
    <location>
        <begin position="86"/>
        <end position="494"/>
    </location>
</feature>
<dbReference type="Pfam" id="PF03600">
    <property type="entry name" value="CitMHS"/>
    <property type="match status" value="1"/>
</dbReference>
<dbReference type="GeneID" id="19172645"/>
<dbReference type="PANTHER" id="PTHR43302:SF5">
    <property type="entry name" value="TRANSPORTER ARSB-RELATED"/>
    <property type="match status" value="1"/>
</dbReference>
<dbReference type="HOGENOM" id="CLU_017834_1_0_1"/>
<feature type="transmembrane region" description="Helical" evidence="8">
    <location>
        <begin position="553"/>
        <end position="579"/>
    </location>
</feature>
<evidence type="ECO:0000256" key="2">
    <source>
        <dbReference type="ARBA" id="ARBA00022448"/>
    </source>
</evidence>
<feature type="transmembrane region" description="Helical" evidence="8">
    <location>
        <begin position="236"/>
        <end position="257"/>
    </location>
</feature>
<comment type="caution">
    <text evidence="10">The sequence shown here is derived from an EMBL/GenBank/DDBJ whole genome shotgun (WGS) entry which is preliminary data.</text>
</comment>
<dbReference type="AlphaFoldDB" id="W9XEX5"/>
<proteinExistence type="predicted"/>
<dbReference type="STRING" id="1182542.W9XEX5"/>
<evidence type="ECO:0000256" key="8">
    <source>
        <dbReference type="SAM" id="Phobius"/>
    </source>
</evidence>
<keyword evidence="6 8" id="KW-0472">Membrane</keyword>
<feature type="region of interest" description="Disordered" evidence="7">
    <location>
        <begin position="370"/>
        <end position="393"/>
    </location>
</feature>
<evidence type="ECO:0000256" key="4">
    <source>
        <dbReference type="ARBA" id="ARBA00022692"/>
    </source>
</evidence>
<feature type="transmembrane region" description="Helical" evidence="8">
    <location>
        <begin position="154"/>
        <end position="176"/>
    </location>
</feature>
<feature type="transmembrane region" description="Helical" evidence="8">
    <location>
        <begin position="281"/>
        <end position="300"/>
    </location>
</feature>
<evidence type="ECO:0000256" key="5">
    <source>
        <dbReference type="ARBA" id="ARBA00022989"/>
    </source>
</evidence>
<dbReference type="Proteomes" id="UP000019478">
    <property type="component" value="Unassembled WGS sequence"/>
</dbReference>
<keyword evidence="2" id="KW-0813">Transport</keyword>
<keyword evidence="11" id="KW-1185">Reference proteome</keyword>
<evidence type="ECO:0000313" key="10">
    <source>
        <dbReference type="EMBL" id="EXJ79057.1"/>
    </source>
</evidence>
<name>W9XEX5_9EURO</name>
<evidence type="ECO:0000256" key="1">
    <source>
        <dbReference type="ARBA" id="ARBA00004651"/>
    </source>
</evidence>
<evidence type="ECO:0000313" key="11">
    <source>
        <dbReference type="Proteomes" id="UP000019478"/>
    </source>
</evidence>
<accession>W9XEX5</accession>
<dbReference type="OrthoDB" id="442352at2759"/>
<feature type="transmembrane region" description="Helical" evidence="8">
    <location>
        <begin position="458"/>
        <end position="487"/>
    </location>
</feature>
<evidence type="ECO:0000256" key="3">
    <source>
        <dbReference type="ARBA" id="ARBA00022475"/>
    </source>
</evidence>
<dbReference type="GO" id="GO:0005886">
    <property type="term" value="C:plasma membrane"/>
    <property type="evidence" value="ECO:0007669"/>
    <property type="project" value="UniProtKB-SubCell"/>
</dbReference>
<organism evidence="10 11">
    <name type="scientific">Capronia epimyces CBS 606.96</name>
    <dbReference type="NCBI Taxonomy" id="1182542"/>
    <lineage>
        <taxon>Eukaryota</taxon>
        <taxon>Fungi</taxon>
        <taxon>Dikarya</taxon>
        <taxon>Ascomycota</taxon>
        <taxon>Pezizomycotina</taxon>
        <taxon>Eurotiomycetes</taxon>
        <taxon>Chaetothyriomycetidae</taxon>
        <taxon>Chaetothyriales</taxon>
        <taxon>Herpotrichiellaceae</taxon>
        <taxon>Capronia</taxon>
    </lineage>
</organism>
<keyword evidence="4 8" id="KW-0812">Transmembrane</keyword>
<feature type="transmembrane region" description="Helical" evidence="8">
    <location>
        <begin position="20"/>
        <end position="40"/>
    </location>
</feature>
<dbReference type="EMBL" id="AMGY01000008">
    <property type="protein sequence ID" value="EXJ79057.1"/>
    <property type="molecule type" value="Genomic_DNA"/>
</dbReference>